<dbReference type="InterPro" id="IPR006665">
    <property type="entry name" value="OmpA-like"/>
</dbReference>
<gene>
    <name evidence="6" type="ORF">RAS12_27150</name>
</gene>
<evidence type="ECO:0000313" key="6">
    <source>
        <dbReference type="EMBL" id="WMD20242.1"/>
    </source>
</evidence>
<keyword evidence="2 3" id="KW-0472">Membrane</keyword>
<dbReference type="Gene3D" id="3.30.1330.60">
    <property type="entry name" value="OmpA-like domain"/>
    <property type="match status" value="1"/>
</dbReference>
<keyword evidence="4" id="KW-1133">Transmembrane helix</keyword>
<feature type="domain" description="OmpA-like" evidence="5">
    <location>
        <begin position="362"/>
        <end position="481"/>
    </location>
</feature>
<evidence type="ECO:0000256" key="3">
    <source>
        <dbReference type="PROSITE-ProRule" id="PRU00473"/>
    </source>
</evidence>
<dbReference type="PANTHER" id="PTHR30329:SF20">
    <property type="entry name" value="EXPORTED PROTEIN"/>
    <property type="match status" value="1"/>
</dbReference>
<dbReference type="EMBL" id="CP132976">
    <property type="protein sequence ID" value="WMD20242.1"/>
    <property type="molecule type" value="Genomic_DNA"/>
</dbReference>
<dbReference type="Proteomes" id="UP001234798">
    <property type="component" value="Chromosome"/>
</dbReference>
<dbReference type="SUPFAM" id="SSF103088">
    <property type="entry name" value="OmpA-like"/>
    <property type="match status" value="1"/>
</dbReference>
<evidence type="ECO:0000256" key="1">
    <source>
        <dbReference type="ARBA" id="ARBA00004442"/>
    </source>
</evidence>
<accession>A0ABY9LZS1</accession>
<dbReference type="InterPro" id="IPR036737">
    <property type="entry name" value="OmpA-like_sf"/>
</dbReference>
<keyword evidence="7" id="KW-1185">Reference proteome</keyword>
<protein>
    <submittedName>
        <fullName evidence="6">OmpA family protein</fullName>
    </submittedName>
</protein>
<feature type="transmembrane region" description="Helical" evidence="4">
    <location>
        <begin position="264"/>
        <end position="286"/>
    </location>
</feature>
<organism evidence="6 7">
    <name type="scientific">Achromobacter seleniivolatilans</name>
    <dbReference type="NCBI Taxonomy" id="3047478"/>
    <lineage>
        <taxon>Bacteria</taxon>
        <taxon>Pseudomonadati</taxon>
        <taxon>Pseudomonadota</taxon>
        <taxon>Betaproteobacteria</taxon>
        <taxon>Burkholderiales</taxon>
        <taxon>Alcaligenaceae</taxon>
        <taxon>Achromobacter</taxon>
    </lineage>
</organism>
<dbReference type="PROSITE" id="PS51123">
    <property type="entry name" value="OMPA_2"/>
    <property type="match status" value="1"/>
</dbReference>
<comment type="subcellular location">
    <subcellularLocation>
        <location evidence="1">Cell outer membrane</location>
    </subcellularLocation>
</comment>
<evidence type="ECO:0000259" key="5">
    <source>
        <dbReference type="PROSITE" id="PS51123"/>
    </source>
</evidence>
<evidence type="ECO:0000256" key="4">
    <source>
        <dbReference type="SAM" id="Phobius"/>
    </source>
</evidence>
<reference evidence="6 7" key="1">
    <citation type="submission" date="2023-08" db="EMBL/GenBank/DDBJ databases">
        <title>Achromobacter seleniivolatilans sp. nov., isolated from seleniferous soil.</title>
        <authorList>
            <person name="Zhang S."/>
            <person name="Li K."/>
            <person name="Peng J."/>
            <person name="Zhao Q."/>
            <person name="Wang H."/>
            <person name="Guo Y."/>
        </authorList>
    </citation>
    <scope>NUCLEOTIDE SEQUENCE [LARGE SCALE GENOMIC DNA]</scope>
    <source>
        <strain evidence="6 7">R39</strain>
    </source>
</reference>
<dbReference type="CDD" id="cd07185">
    <property type="entry name" value="OmpA_C-like"/>
    <property type="match status" value="1"/>
</dbReference>
<evidence type="ECO:0000256" key="2">
    <source>
        <dbReference type="ARBA" id="ARBA00023136"/>
    </source>
</evidence>
<dbReference type="RefSeq" id="WP_306943283.1">
    <property type="nucleotide sequence ID" value="NZ_CP132976.1"/>
</dbReference>
<proteinExistence type="predicted"/>
<name>A0ABY9LZS1_9BURK</name>
<evidence type="ECO:0000313" key="7">
    <source>
        <dbReference type="Proteomes" id="UP001234798"/>
    </source>
</evidence>
<dbReference type="PANTHER" id="PTHR30329">
    <property type="entry name" value="STATOR ELEMENT OF FLAGELLAR MOTOR COMPLEX"/>
    <property type="match status" value="1"/>
</dbReference>
<dbReference type="InterPro" id="IPR006664">
    <property type="entry name" value="OMP_bac"/>
</dbReference>
<dbReference type="Pfam" id="PF00691">
    <property type="entry name" value="OmpA"/>
    <property type="match status" value="1"/>
</dbReference>
<keyword evidence="4" id="KW-0812">Transmembrane</keyword>
<sequence length="498" mass="53613">MQKRGVATVIVAGPAGAHLFGRPDESATQDLLQKRWGGSAAWVLAAEPEDLVRMLREASHDGAPCAVVLPLVPTGGDDMAMRREWREWRKAIARCSVQGNAPVPAYLAVYACLGPAGEHPVKLRSRISTGNHPESRINLRHAMQTLRMSAARRLPGPDMLRERLALSVLDWSAEAALLASMEEIASTPPLFLGGVFLVDAGTTLPNMSAWLRWLAARTGLNPMLPRPVGGALPLPPLSFDAKRPHAAWTERAAEKPRTPRWRGAGVAASVLTLVLATVFLLGVPYLRVKQDIDRFTEDLRVYESVPQDRMFDKCAALIQVRNDHDDLGTRLGQGGPKSWLHHQAGGESTWKSLSEAISAYRPPQTALRLDSMAVFESGNASLVRATAIRLLEPVAQLLRANPDLLVQVVGHTDATGTAEQNDALSLARAQAVRDELIAMSGAQPGRFYVVGRGSAQPSEDNATAAGRALNRRVEITLTAPPSSGFACGAFTPDAVPAE</sequence>
<dbReference type="PRINTS" id="PR01021">
    <property type="entry name" value="OMPADOMAIN"/>
</dbReference>
<dbReference type="InterPro" id="IPR050330">
    <property type="entry name" value="Bact_OuterMem_StrucFunc"/>
</dbReference>